<dbReference type="InterPro" id="IPR001608">
    <property type="entry name" value="Ala_racemase_N"/>
</dbReference>
<evidence type="ECO:0000256" key="1">
    <source>
        <dbReference type="ARBA" id="ARBA00000316"/>
    </source>
</evidence>
<dbReference type="EMBL" id="CP155618">
    <property type="protein sequence ID" value="XBL15812.1"/>
    <property type="molecule type" value="Genomic_DNA"/>
</dbReference>
<dbReference type="InterPro" id="IPR000821">
    <property type="entry name" value="Ala_racemase"/>
</dbReference>
<evidence type="ECO:0000256" key="7">
    <source>
        <dbReference type="PIRSR" id="PIRSR600821-52"/>
    </source>
</evidence>
<dbReference type="Gene3D" id="3.20.20.10">
    <property type="entry name" value="Alanine racemase"/>
    <property type="match status" value="1"/>
</dbReference>
<dbReference type="KEGG" id="mlil:QLS71_007290"/>
<comment type="pathway">
    <text evidence="5">Amino-acid biosynthesis; D-alanine biosynthesis; D-alanine from L-alanine: step 1/1.</text>
</comment>
<dbReference type="Gene3D" id="2.40.37.10">
    <property type="entry name" value="Lyase, Ornithine Decarboxylase, Chain A, domain 1"/>
    <property type="match status" value="1"/>
</dbReference>
<proteinExistence type="inferred from homology"/>
<evidence type="ECO:0000256" key="5">
    <source>
        <dbReference type="HAMAP-Rule" id="MF_01201"/>
    </source>
</evidence>
<comment type="cofactor">
    <cofactor evidence="2 5 6">
        <name>pyridoxal 5'-phosphate</name>
        <dbReference type="ChEBI" id="CHEBI:597326"/>
    </cofactor>
</comment>
<dbReference type="AlphaFoldDB" id="A0AAU7EK12"/>
<comment type="catalytic activity">
    <reaction evidence="1 5">
        <text>L-alanine = D-alanine</text>
        <dbReference type="Rhea" id="RHEA:20249"/>
        <dbReference type="ChEBI" id="CHEBI:57416"/>
        <dbReference type="ChEBI" id="CHEBI:57972"/>
        <dbReference type="EC" id="5.1.1.1"/>
    </reaction>
</comment>
<evidence type="ECO:0000256" key="4">
    <source>
        <dbReference type="ARBA" id="ARBA00023235"/>
    </source>
</evidence>
<dbReference type="SUPFAM" id="SSF51419">
    <property type="entry name" value="PLP-binding barrel"/>
    <property type="match status" value="1"/>
</dbReference>
<evidence type="ECO:0000256" key="3">
    <source>
        <dbReference type="ARBA" id="ARBA00022898"/>
    </source>
</evidence>
<keyword evidence="4 5" id="KW-0413">Isomerase</keyword>
<dbReference type="Pfam" id="PF01168">
    <property type="entry name" value="Ala_racemase_N"/>
    <property type="match status" value="1"/>
</dbReference>
<dbReference type="PANTHER" id="PTHR30511">
    <property type="entry name" value="ALANINE RACEMASE"/>
    <property type="match status" value="1"/>
</dbReference>
<dbReference type="InterPro" id="IPR029066">
    <property type="entry name" value="PLP-binding_barrel"/>
</dbReference>
<evidence type="ECO:0000259" key="8">
    <source>
        <dbReference type="SMART" id="SM01005"/>
    </source>
</evidence>
<comment type="function">
    <text evidence="5">Catalyzes the interconversion of L-alanine and D-alanine. May also act on other amino acids.</text>
</comment>
<dbReference type="PANTHER" id="PTHR30511:SF0">
    <property type="entry name" value="ALANINE RACEMASE, CATABOLIC-RELATED"/>
    <property type="match status" value="1"/>
</dbReference>
<name>A0AAU7EK12_9FLAO</name>
<dbReference type="InterPro" id="IPR009006">
    <property type="entry name" value="Ala_racemase/Decarboxylase_C"/>
</dbReference>
<dbReference type="EC" id="5.1.1.1" evidence="5"/>
<dbReference type="GO" id="GO:0005829">
    <property type="term" value="C:cytosol"/>
    <property type="evidence" value="ECO:0007669"/>
    <property type="project" value="TreeGrafter"/>
</dbReference>
<feature type="active site" description="Proton acceptor; specific for L-alanine" evidence="5">
    <location>
        <position position="264"/>
    </location>
</feature>
<evidence type="ECO:0000313" key="9">
    <source>
        <dbReference type="EMBL" id="XBL15812.1"/>
    </source>
</evidence>
<reference evidence="9" key="1">
    <citation type="submission" date="2024-04" db="EMBL/GenBank/DDBJ databases">
        <title>Mariniflexile litorale, isolated from the shallow sediments of the Sea of Japan.</title>
        <authorList>
            <person name="Romanenko L."/>
            <person name="Isaeva M."/>
        </authorList>
    </citation>
    <scope>NUCLEOTIDE SEQUENCE [LARGE SCALE GENOMIC DNA]</scope>
    <source>
        <strain evidence="9">KMM 9835</strain>
    </source>
</reference>
<dbReference type="GO" id="GO:0008784">
    <property type="term" value="F:alanine racemase activity"/>
    <property type="evidence" value="ECO:0007669"/>
    <property type="project" value="UniProtKB-UniRule"/>
</dbReference>
<keyword evidence="3 5" id="KW-0663">Pyridoxal phosphate</keyword>
<dbReference type="SUPFAM" id="SSF50621">
    <property type="entry name" value="Alanine racemase C-terminal domain-like"/>
    <property type="match status" value="1"/>
</dbReference>
<evidence type="ECO:0000313" key="10">
    <source>
        <dbReference type="Proteomes" id="UP001224325"/>
    </source>
</evidence>
<dbReference type="RefSeq" id="WP_308991690.1">
    <property type="nucleotide sequence ID" value="NZ_CP155618.1"/>
</dbReference>
<gene>
    <name evidence="9" type="primary">alr</name>
    <name evidence="9" type="ORF">QLS71_007290</name>
</gene>
<feature type="active site" description="Proton acceptor; specific for D-alanine" evidence="5">
    <location>
        <position position="38"/>
    </location>
</feature>
<feature type="domain" description="Alanine racemase C-terminal" evidence="8">
    <location>
        <begin position="243"/>
        <end position="367"/>
    </location>
</feature>
<dbReference type="FunFam" id="3.20.20.10:FF:000002">
    <property type="entry name" value="Alanine racemase"/>
    <property type="match status" value="1"/>
</dbReference>
<comment type="similarity">
    <text evidence="5">Belongs to the alanine racemase family.</text>
</comment>
<sequence>MPKAQETVLEIDLKALKHNFEHLKSRITNNTKFMAVVKAFAYGNDACEIACYLQNLPVDYFAVAFVHEGVKLRKAGITKPILVLHPQAANFNILIENCLEPNLYNTKILNEFITIASAEKLTDYPIHIKFNTGLNRLGFSENDVNTIAFRVKETSAVKIKSVFSHLAASEDLNERDFTISQIETFKKITEAIATQIGYKPLLHICNTSGILNYPEGHFDMVRSGIGLYGFGNSEKENKNFKPIGTLKTIISQIHDIEKGQSVGYNRAFKTDAFLRTATLPIGHADGIGRQYGKGKGYVIINKQRAYILGNVCMDMIMVDVTNIDCKEGDEVIVFDSNTTAEKLAETANTISYELITAISQRVKRSFVEN</sequence>
<dbReference type="GO" id="GO:0030632">
    <property type="term" value="P:D-alanine biosynthetic process"/>
    <property type="evidence" value="ECO:0007669"/>
    <property type="project" value="UniProtKB-UniRule"/>
</dbReference>
<dbReference type="SMART" id="SM01005">
    <property type="entry name" value="Ala_racemase_C"/>
    <property type="match status" value="1"/>
</dbReference>
<dbReference type="GO" id="GO:0030170">
    <property type="term" value="F:pyridoxal phosphate binding"/>
    <property type="evidence" value="ECO:0007669"/>
    <property type="project" value="UniProtKB-UniRule"/>
</dbReference>
<dbReference type="PRINTS" id="PR00992">
    <property type="entry name" value="ALARACEMASE"/>
</dbReference>
<dbReference type="CDD" id="cd00430">
    <property type="entry name" value="PLPDE_III_AR"/>
    <property type="match status" value="1"/>
</dbReference>
<dbReference type="Proteomes" id="UP001224325">
    <property type="component" value="Chromosome"/>
</dbReference>
<accession>A0AAU7EK12</accession>
<dbReference type="InterPro" id="IPR011079">
    <property type="entry name" value="Ala_racemase_C"/>
</dbReference>
<evidence type="ECO:0000256" key="2">
    <source>
        <dbReference type="ARBA" id="ARBA00001933"/>
    </source>
</evidence>
<organism evidence="9 10">
    <name type="scientific">Mariniflexile litorale</name>
    <dbReference type="NCBI Taxonomy" id="3045158"/>
    <lineage>
        <taxon>Bacteria</taxon>
        <taxon>Pseudomonadati</taxon>
        <taxon>Bacteroidota</taxon>
        <taxon>Flavobacteriia</taxon>
        <taxon>Flavobacteriales</taxon>
        <taxon>Flavobacteriaceae</taxon>
        <taxon>Mariniflexile</taxon>
    </lineage>
</organism>
<dbReference type="HAMAP" id="MF_01201">
    <property type="entry name" value="Ala_racemase"/>
    <property type="match status" value="1"/>
</dbReference>
<feature type="binding site" evidence="5 7">
    <location>
        <position position="136"/>
    </location>
    <ligand>
        <name>substrate</name>
    </ligand>
</feature>
<feature type="modified residue" description="N6-(pyridoxal phosphate)lysine" evidence="5 6">
    <location>
        <position position="38"/>
    </location>
</feature>
<feature type="binding site" evidence="5 7">
    <location>
        <position position="313"/>
    </location>
    <ligand>
        <name>substrate</name>
    </ligand>
</feature>
<dbReference type="NCBIfam" id="TIGR00492">
    <property type="entry name" value="alr"/>
    <property type="match status" value="1"/>
</dbReference>
<dbReference type="Pfam" id="PF00842">
    <property type="entry name" value="Ala_racemase_C"/>
    <property type="match status" value="1"/>
</dbReference>
<keyword evidence="10" id="KW-1185">Reference proteome</keyword>
<evidence type="ECO:0000256" key="6">
    <source>
        <dbReference type="PIRSR" id="PIRSR600821-50"/>
    </source>
</evidence>
<protein>
    <recommendedName>
        <fullName evidence="5">Alanine racemase</fullName>
        <ecNumber evidence="5">5.1.1.1</ecNumber>
    </recommendedName>
</protein>